<protein>
    <submittedName>
        <fullName evidence="1">UDP-N-acetylmuramyl pentapeptide synthase</fullName>
    </submittedName>
</protein>
<dbReference type="Gene3D" id="3.90.190.20">
    <property type="entry name" value="Mur ligase, C-terminal domain"/>
    <property type="match status" value="1"/>
</dbReference>
<dbReference type="EMBL" id="JADBEF010000001">
    <property type="protein sequence ID" value="MBE1562121.1"/>
    <property type="molecule type" value="Genomic_DNA"/>
</dbReference>
<dbReference type="SUPFAM" id="SSF53244">
    <property type="entry name" value="MurD-like peptide ligases, peptide-binding domain"/>
    <property type="match status" value="1"/>
</dbReference>
<dbReference type="RefSeq" id="WP_192776915.1">
    <property type="nucleotide sequence ID" value="NZ_BAAASY010000034.1"/>
</dbReference>
<sequence length="57" mass="5700">MAQEAQSANMGVTVHLAEDVAGAVRLAAGLLEPGDVVLVKASSEIGLSACAHELARA</sequence>
<name>A0ABR9KK03_9ACTN</name>
<evidence type="ECO:0000313" key="1">
    <source>
        <dbReference type="EMBL" id="MBE1562121.1"/>
    </source>
</evidence>
<accession>A0ABR9KK03</accession>
<dbReference type="InterPro" id="IPR036615">
    <property type="entry name" value="Mur_ligase_C_dom_sf"/>
</dbReference>
<reference evidence="1 2" key="1">
    <citation type="submission" date="2020-10" db="EMBL/GenBank/DDBJ databases">
        <title>Sequencing the genomes of 1000 actinobacteria strains.</title>
        <authorList>
            <person name="Klenk H.-P."/>
        </authorList>
    </citation>
    <scope>NUCLEOTIDE SEQUENCE [LARGE SCALE GENOMIC DNA]</scope>
    <source>
        <strain evidence="1 2">DSM 43748</strain>
    </source>
</reference>
<comment type="caution">
    <text evidence="1">The sequence shown here is derived from an EMBL/GenBank/DDBJ whole genome shotgun (WGS) entry which is preliminary data.</text>
</comment>
<dbReference type="Proteomes" id="UP000661607">
    <property type="component" value="Unassembled WGS sequence"/>
</dbReference>
<keyword evidence="2" id="KW-1185">Reference proteome</keyword>
<gene>
    <name evidence="1" type="ORF">H4W81_004900</name>
</gene>
<evidence type="ECO:0000313" key="2">
    <source>
        <dbReference type="Proteomes" id="UP000661607"/>
    </source>
</evidence>
<organism evidence="1 2">
    <name type="scientific">Nonomuraea africana</name>
    <dbReference type="NCBI Taxonomy" id="46171"/>
    <lineage>
        <taxon>Bacteria</taxon>
        <taxon>Bacillati</taxon>
        <taxon>Actinomycetota</taxon>
        <taxon>Actinomycetes</taxon>
        <taxon>Streptosporangiales</taxon>
        <taxon>Streptosporangiaceae</taxon>
        <taxon>Nonomuraea</taxon>
    </lineage>
</organism>
<proteinExistence type="predicted"/>